<dbReference type="Gene3D" id="3.40.50.2000">
    <property type="entry name" value="Glycogen Phosphorylase B"/>
    <property type="match status" value="2"/>
</dbReference>
<dbReference type="InParanoid" id="A0A059AJQ8"/>
<dbReference type="EMBL" id="KK198762">
    <property type="protein sequence ID" value="KCW53949.1"/>
    <property type="molecule type" value="Genomic_DNA"/>
</dbReference>
<dbReference type="eggNOG" id="KOG1192">
    <property type="taxonomic scope" value="Eukaryota"/>
</dbReference>
<dbReference type="OMA" id="ICDLERW"/>
<sequence>MAGAVSPSAHVVVFPLMAQGHALPLLDISKALTNLGVKVTVIATPKNAPLILSKISNFSEISSRTIQFPRVPELPEGCENTADLPSMALLVPFLKASKSMRPAFECILREMSEAGSCPLSVISDFFLGWTLDVCQSFGIPRIVFHGMGVLSMVILKIAFMNAPSLLAMPDSDPIELPNLSVPFTVYKRDICDLERWQDPDDPYSHIIAEIGEAEVNSAGIIVNSFEELEGDYIATLERFYCQGARAWCIGPALLYDQNQIERPMGSNQADPSQPYIKWLDECVGSSRVIYISFGTQARLSDMQMDNIAYGLEMAGHPFIWVVKSATWVLPDNGWEDRLKGWGLVVHNWVDQRRILSHPAIGGFLSHCGWNSVLESLSEEVPMLAWPMDAEQPLNAKLVVMGLGAGVMVREGGVGGTIASEVIRDGVKELMGGERGRQARDRAREIGKWARQAVEKKGGSSYKNLEGLIKFLKERVKELRIRYLEVVSQ</sequence>
<accession>A0A059AJQ8</accession>
<evidence type="ECO:0000313" key="6">
    <source>
        <dbReference type="EMBL" id="KCW53949.1"/>
    </source>
</evidence>
<evidence type="ECO:0000256" key="4">
    <source>
        <dbReference type="RuleBase" id="RU003718"/>
    </source>
</evidence>
<dbReference type="AlphaFoldDB" id="A0A059AJQ8"/>
<keyword evidence="2 4" id="KW-0328">Glycosyltransferase</keyword>
<dbReference type="InterPro" id="IPR002213">
    <property type="entry name" value="UDP_glucos_trans"/>
</dbReference>
<dbReference type="Pfam" id="PF00201">
    <property type="entry name" value="UDPGT"/>
    <property type="match status" value="1"/>
</dbReference>
<dbReference type="PANTHER" id="PTHR48047">
    <property type="entry name" value="GLYCOSYLTRANSFERASE"/>
    <property type="match status" value="1"/>
</dbReference>
<dbReference type="PROSITE" id="PS00375">
    <property type="entry name" value="UDPGT"/>
    <property type="match status" value="1"/>
</dbReference>
<dbReference type="FunFam" id="3.40.50.2000:FF:000107">
    <property type="entry name" value="Glycosyltransferase"/>
    <property type="match status" value="1"/>
</dbReference>
<protein>
    <recommendedName>
        <fullName evidence="5">Glycosyltransferase</fullName>
        <ecNumber evidence="5">2.4.1.-</ecNumber>
    </recommendedName>
</protein>
<dbReference type="InterPro" id="IPR035595">
    <property type="entry name" value="UDP_glycos_trans_CS"/>
</dbReference>
<dbReference type="EC" id="2.4.1.-" evidence="5"/>
<comment type="similarity">
    <text evidence="1 4">Belongs to the UDP-glycosyltransferase family.</text>
</comment>
<gene>
    <name evidence="6" type="ORF">EUGRSUZ_J03154</name>
</gene>
<evidence type="ECO:0000256" key="5">
    <source>
        <dbReference type="RuleBase" id="RU362057"/>
    </source>
</evidence>
<dbReference type="FunCoup" id="A0A059AJQ8">
    <property type="interactions" value="206"/>
</dbReference>
<evidence type="ECO:0000256" key="3">
    <source>
        <dbReference type="ARBA" id="ARBA00022679"/>
    </source>
</evidence>
<evidence type="ECO:0000256" key="2">
    <source>
        <dbReference type="ARBA" id="ARBA00022676"/>
    </source>
</evidence>
<reference evidence="6" key="1">
    <citation type="submission" date="2013-07" db="EMBL/GenBank/DDBJ databases">
        <title>The genome of Eucalyptus grandis.</title>
        <authorList>
            <person name="Schmutz J."/>
            <person name="Hayes R."/>
            <person name="Myburg A."/>
            <person name="Tuskan G."/>
            <person name="Grattapaglia D."/>
            <person name="Rokhsar D.S."/>
        </authorList>
    </citation>
    <scope>NUCLEOTIDE SEQUENCE</scope>
    <source>
        <tissue evidence="6">Leaf extractions</tissue>
    </source>
</reference>
<organism evidence="6">
    <name type="scientific">Eucalyptus grandis</name>
    <name type="common">Flooded gum</name>
    <dbReference type="NCBI Taxonomy" id="71139"/>
    <lineage>
        <taxon>Eukaryota</taxon>
        <taxon>Viridiplantae</taxon>
        <taxon>Streptophyta</taxon>
        <taxon>Embryophyta</taxon>
        <taxon>Tracheophyta</taxon>
        <taxon>Spermatophyta</taxon>
        <taxon>Magnoliopsida</taxon>
        <taxon>eudicotyledons</taxon>
        <taxon>Gunneridae</taxon>
        <taxon>Pentapetalae</taxon>
        <taxon>rosids</taxon>
        <taxon>malvids</taxon>
        <taxon>Myrtales</taxon>
        <taxon>Myrtaceae</taxon>
        <taxon>Myrtoideae</taxon>
        <taxon>Eucalypteae</taxon>
        <taxon>Eucalyptus</taxon>
    </lineage>
</organism>
<name>A0A059AJQ8_EUCGR</name>
<proteinExistence type="inferred from homology"/>
<dbReference type="SUPFAM" id="SSF53756">
    <property type="entry name" value="UDP-Glycosyltransferase/glycogen phosphorylase"/>
    <property type="match status" value="1"/>
</dbReference>
<dbReference type="GO" id="GO:0035251">
    <property type="term" value="F:UDP-glucosyltransferase activity"/>
    <property type="evidence" value="ECO:0000318"/>
    <property type="project" value="GO_Central"/>
</dbReference>
<keyword evidence="3 4" id="KW-0808">Transferase</keyword>
<dbReference type="PANTHER" id="PTHR48047:SF218">
    <property type="entry name" value="GLYCOSYLTRANSFERASE"/>
    <property type="match status" value="1"/>
</dbReference>
<evidence type="ECO:0000256" key="1">
    <source>
        <dbReference type="ARBA" id="ARBA00009995"/>
    </source>
</evidence>
<dbReference type="Gramene" id="KCW53949">
    <property type="protein sequence ID" value="KCW53949"/>
    <property type="gene ID" value="EUGRSUZ_J03154"/>
</dbReference>
<dbReference type="CDD" id="cd03784">
    <property type="entry name" value="GT1_Gtf-like"/>
    <property type="match status" value="1"/>
</dbReference>